<sequence length="599" mass="63282">MTTPYPEKNEGALATFTIESNGEVIPKTYQVLSVDTWLGVNKLPRAKLVLFDGSASTGLFPISSQDIFIPGAKVVISAGYDGVNTRIFKGIVSSQGLEIDQSSGSKLVVELTDEAMKMTLERKSGFFEKVKDSALIQTLLSRNGLASDVTATTGVHEEIVQYYATDWDLMVTRAQLNGLVVMADGGEVTVAPPNTSQAPVLNLTYGRSILDLQVEMDATTQLDASSIKGYTWDAGAQKLIESGPRSVSVKEQGNVTSADLAKVFGAKKFALQTGAELQSADLQDWASAELLLSKLAKIRGSVRFHGSALAQVGKMLELGGVGPRFNGVAFISAVHHHIEDGRWMTAADFGLSPRWFTVENPDIAAPDAAGQLPPIKGLQTGVVQQVAKDPGGELRVQVGLPLLQEPSKGVWARLATFYASSGVGALFYPEVGDEVVVGFMNEDPRHAVILGSVYSKQHAPASAPDEKNTRKAVVTRSKLELSFDDEKKVIVIKTPGNHIVKLDDSSGAISIQDSNGNTVSLSKGGIALDSGKDVKITAKGNVAVKAGANLTLEATGNVSVSGKQVANKASVSFSASGNTQTEVKSGGILTVRGSLVKIN</sequence>
<evidence type="ECO:0000259" key="1">
    <source>
        <dbReference type="Pfam" id="PF04717"/>
    </source>
</evidence>
<protein>
    <submittedName>
        <fullName evidence="2">Type VI secretion system tip protein VgrG</fullName>
    </submittedName>
</protein>
<dbReference type="InterPro" id="IPR037026">
    <property type="entry name" value="Vgr_OB-fold_dom_sf"/>
</dbReference>
<dbReference type="InterPro" id="IPR006531">
    <property type="entry name" value="Gp5/Vgr_OB"/>
</dbReference>
<dbReference type="NCBIfam" id="TIGR01646">
    <property type="entry name" value="vgr_GE"/>
    <property type="match status" value="1"/>
</dbReference>
<evidence type="ECO:0000313" key="2">
    <source>
        <dbReference type="EMBL" id="TQF13974.1"/>
    </source>
</evidence>
<accession>A0A540WZS3</accession>
<keyword evidence="3" id="KW-1185">Reference proteome</keyword>
<dbReference type="Pfam" id="PF04717">
    <property type="entry name" value="Phage_base_V"/>
    <property type="match status" value="1"/>
</dbReference>
<dbReference type="Gene3D" id="2.40.50.230">
    <property type="entry name" value="Gp5 N-terminal domain"/>
    <property type="match status" value="1"/>
</dbReference>
<organism evidence="2 3">
    <name type="scientific">Myxococcus llanfairpwllgwyngyllgogerychwyrndrobwllllantysiliogogogochensis</name>
    <dbReference type="NCBI Taxonomy" id="2590453"/>
    <lineage>
        <taxon>Bacteria</taxon>
        <taxon>Pseudomonadati</taxon>
        <taxon>Myxococcota</taxon>
        <taxon>Myxococcia</taxon>
        <taxon>Myxococcales</taxon>
        <taxon>Cystobacterineae</taxon>
        <taxon>Myxococcaceae</taxon>
        <taxon>Myxococcus</taxon>
    </lineage>
</organism>
<feature type="domain" description="Gp5/Type VI secretion system Vgr protein OB-fold" evidence="1">
    <location>
        <begin position="379"/>
        <end position="454"/>
    </location>
</feature>
<dbReference type="RefSeq" id="WP_141644326.1">
    <property type="nucleotide sequence ID" value="NZ_VIFM01000082.1"/>
</dbReference>
<evidence type="ECO:0000313" key="3">
    <source>
        <dbReference type="Proteomes" id="UP000315369"/>
    </source>
</evidence>
<name>A0A540WZS3_9BACT</name>
<reference evidence="2 3" key="1">
    <citation type="submission" date="2019-06" db="EMBL/GenBank/DDBJ databases">
        <authorList>
            <person name="Livingstone P."/>
            <person name="Whitworth D."/>
        </authorList>
    </citation>
    <scope>NUCLEOTIDE SEQUENCE [LARGE SCALE GENOMIC DNA]</scope>
    <source>
        <strain evidence="2 3">AM401</strain>
    </source>
</reference>
<dbReference type="SUPFAM" id="SSF69349">
    <property type="entry name" value="Phage fibre proteins"/>
    <property type="match status" value="1"/>
</dbReference>
<proteinExistence type="predicted"/>
<dbReference type="EMBL" id="VIFM01000082">
    <property type="protein sequence ID" value="TQF13974.1"/>
    <property type="molecule type" value="Genomic_DNA"/>
</dbReference>
<dbReference type="SUPFAM" id="SSF69255">
    <property type="entry name" value="gp5 N-terminal domain-like"/>
    <property type="match status" value="1"/>
</dbReference>
<dbReference type="SUPFAM" id="SSF69279">
    <property type="entry name" value="Phage tail proteins"/>
    <property type="match status" value="1"/>
</dbReference>
<dbReference type="OrthoDB" id="9762420at2"/>
<dbReference type="AlphaFoldDB" id="A0A540WZS3"/>
<comment type="caution">
    <text evidence="2">The sequence shown here is derived from an EMBL/GenBank/DDBJ whole genome shotgun (WGS) entry which is preliminary data.</text>
</comment>
<dbReference type="InterPro" id="IPR006533">
    <property type="entry name" value="T6SS_Vgr_RhsGE"/>
</dbReference>
<dbReference type="Proteomes" id="UP000315369">
    <property type="component" value="Unassembled WGS sequence"/>
</dbReference>
<gene>
    <name evidence="2" type="primary">vgrG</name>
    <name evidence="2" type="ORF">FJV41_21125</name>
</gene>